<name>A0A8H4NAI5_9HYPO</name>
<dbReference type="Proteomes" id="UP000536711">
    <property type="component" value="Unassembled WGS sequence"/>
</dbReference>
<dbReference type="EMBL" id="JAADJF010000386">
    <property type="protein sequence ID" value="KAF4419189.1"/>
    <property type="molecule type" value="Genomic_DNA"/>
</dbReference>
<evidence type="ECO:0000256" key="1">
    <source>
        <dbReference type="ARBA" id="ARBA00022741"/>
    </source>
</evidence>
<reference evidence="3 4" key="1">
    <citation type="submission" date="2020-01" db="EMBL/GenBank/DDBJ databases">
        <title>Identification and distribution of gene clusters putatively required for synthesis of sphingolipid metabolism inhibitors in phylogenetically diverse species of the filamentous fungus Fusarium.</title>
        <authorList>
            <person name="Kim H.-S."/>
            <person name="Busman M."/>
            <person name="Brown D.W."/>
            <person name="Divon H."/>
            <person name="Uhlig S."/>
            <person name="Proctor R.H."/>
        </authorList>
    </citation>
    <scope>NUCLEOTIDE SEQUENCE [LARGE SCALE GENOMIC DNA]</scope>
    <source>
        <strain evidence="3 4">NRRL 13308</strain>
    </source>
</reference>
<dbReference type="CDD" id="cd10170">
    <property type="entry name" value="ASKHA_NBD_HSP70"/>
    <property type="match status" value="1"/>
</dbReference>
<proteinExistence type="predicted"/>
<protein>
    <submittedName>
        <fullName evidence="3">Actin-like ATPase domain-containing</fullName>
    </submittedName>
</protein>
<organism evidence="3 4">
    <name type="scientific">Fusarium acutatum</name>
    <dbReference type="NCBI Taxonomy" id="78861"/>
    <lineage>
        <taxon>Eukaryota</taxon>
        <taxon>Fungi</taxon>
        <taxon>Dikarya</taxon>
        <taxon>Ascomycota</taxon>
        <taxon>Pezizomycotina</taxon>
        <taxon>Sordariomycetes</taxon>
        <taxon>Hypocreomycetidae</taxon>
        <taxon>Hypocreales</taxon>
        <taxon>Nectriaceae</taxon>
        <taxon>Fusarium</taxon>
        <taxon>Fusarium fujikuroi species complex</taxon>
    </lineage>
</organism>
<accession>A0A8H4NAI5</accession>
<dbReference type="InterPro" id="IPR043129">
    <property type="entry name" value="ATPase_NBD"/>
</dbReference>
<evidence type="ECO:0000313" key="3">
    <source>
        <dbReference type="EMBL" id="KAF4419189.1"/>
    </source>
</evidence>
<dbReference type="OrthoDB" id="2963168at2759"/>
<dbReference type="Gene3D" id="3.90.640.10">
    <property type="entry name" value="Actin, Chain A, domain 4"/>
    <property type="match status" value="1"/>
</dbReference>
<gene>
    <name evidence="3" type="ORF">FACUT_11544</name>
</gene>
<dbReference type="Pfam" id="PF00012">
    <property type="entry name" value="HSP70"/>
    <property type="match status" value="1"/>
</dbReference>
<keyword evidence="2" id="KW-0067">ATP-binding</keyword>
<dbReference type="PRINTS" id="PR00301">
    <property type="entry name" value="HEATSHOCK70"/>
</dbReference>
<keyword evidence="1" id="KW-0547">Nucleotide-binding</keyword>
<dbReference type="AlphaFoldDB" id="A0A8H4NAI5"/>
<dbReference type="PANTHER" id="PTHR14187:SF5">
    <property type="entry name" value="HEAT SHOCK 70 KDA PROTEIN 12A"/>
    <property type="match status" value="1"/>
</dbReference>
<sequence length="568" mass="63600">MGGTLRSQLIVGIDFGTTYSGVCWATTEGQKKLQLITDWPNPSTPIANAEKVPSTISYKDGRVNNWGFGVDVDEEHLRWFKLLLEPESTYSQAVKEVHQSNKLLGTMDKTAEQVVSDYLREIWNYTKEHIRKHLIVQDWEKSFAVRVVLTVPAIWSLTAKDKTLKAAALAGLPTNIQLVSEPEAAALATFKEKAEDGVLQVGDAFVVCDAGGGTVDLISYKINKLRPLDIEECAIGDGGLCGSVFLDAAFEKSIKAIVGLDQYNRLKDRHKKKMLQTFDYAIKRAFAPNSSADYSVDLPGVEDNEAKGILDERIALKHTALRTIFDYTCGQIETLVQNQVTEVKNKNLNVKAILLVGGFGSSRFLHHRLEQSYSSERIAVVQIDGAWPAICRGACLWGLEYANQPSPYSTQATEIKPTMTGHILRASYGVEVSVENAYIANNQMRWLWRQGELCKIGDQRDIIVTFAVHGVGWLSHSGTREFVQSLYYCKNECPSRKEESVRELCQVKFSVPESLIWMEKSFRSPVAPGKWRRPAFNLIVKAGSTMLEYIVKHQEKEVASVEAEYIEY</sequence>
<dbReference type="PANTHER" id="PTHR14187">
    <property type="entry name" value="ALPHA KINASE/ELONGATION FACTOR 2 KINASE"/>
    <property type="match status" value="1"/>
</dbReference>
<dbReference type="GO" id="GO:0005524">
    <property type="term" value="F:ATP binding"/>
    <property type="evidence" value="ECO:0007669"/>
    <property type="project" value="UniProtKB-KW"/>
</dbReference>
<dbReference type="GO" id="GO:0140662">
    <property type="term" value="F:ATP-dependent protein folding chaperone"/>
    <property type="evidence" value="ECO:0007669"/>
    <property type="project" value="InterPro"/>
</dbReference>
<dbReference type="Gene3D" id="3.30.420.40">
    <property type="match status" value="2"/>
</dbReference>
<evidence type="ECO:0000313" key="4">
    <source>
        <dbReference type="Proteomes" id="UP000536711"/>
    </source>
</evidence>
<evidence type="ECO:0000256" key="2">
    <source>
        <dbReference type="ARBA" id="ARBA00022840"/>
    </source>
</evidence>
<comment type="caution">
    <text evidence="3">The sequence shown here is derived from an EMBL/GenBank/DDBJ whole genome shotgun (WGS) entry which is preliminary data.</text>
</comment>
<keyword evidence="4" id="KW-1185">Reference proteome</keyword>
<dbReference type="SUPFAM" id="SSF53067">
    <property type="entry name" value="Actin-like ATPase domain"/>
    <property type="match status" value="2"/>
</dbReference>
<dbReference type="InterPro" id="IPR013126">
    <property type="entry name" value="Hsp_70_fam"/>
</dbReference>